<sequence>MLIEQFELSLCAVMGTQDANDPLKGVDWKAVGSEMQKNPGEKPAMRKRLPKKVRNIPDYYFLPRRSLPSAFAFYGSCIAGGVGAGMLLEMWINKKVKGIFGLSSSSLRKMEVLYGNLTNKLWMVVLTNVTHMAPCPSLFSSSPIPKLMDFKLEWFLLPPVTL</sequence>
<dbReference type="EMBL" id="JAAIUW010000011">
    <property type="protein sequence ID" value="KAF7808671.1"/>
    <property type="molecule type" value="Genomic_DNA"/>
</dbReference>
<name>A0A834W7J5_9FABA</name>
<protein>
    <submittedName>
        <fullName evidence="2">Krueppel-like factor</fullName>
    </submittedName>
</protein>
<keyword evidence="1" id="KW-0472">Membrane</keyword>
<accession>A0A834W7J5</accession>
<reference evidence="2" key="1">
    <citation type="submission" date="2020-09" db="EMBL/GenBank/DDBJ databases">
        <title>Genome-Enabled Discovery of Anthraquinone Biosynthesis in Senna tora.</title>
        <authorList>
            <person name="Kang S.-H."/>
            <person name="Pandey R.P."/>
            <person name="Lee C.-M."/>
            <person name="Sim J.-S."/>
            <person name="Jeong J.-T."/>
            <person name="Choi B.-S."/>
            <person name="Jung M."/>
            <person name="Ginzburg D."/>
            <person name="Zhao K."/>
            <person name="Won S.Y."/>
            <person name="Oh T.-J."/>
            <person name="Yu Y."/>
            <person name="Kim N.-H."/>
            <person name="Lee O.R."/>
            <person name="Lee T.-H."/>
            <person name="Bashyal P."/>
            <person name="Kim T.-S."/>
            <person name="Lee W.-H."/>
            <person name="Kawkins C."/>
            <person name="Kim C.-K."/>
            <person name="Kim J.S."/>
            <person name="Ahn B.O."/>
            <person name="Rhee S.Y."/>
            <person name="Sohng J.K."/>
        </authorList>
    </citation>
    <scope>NUCLEOTIDE SEQUENCE</scope>
    <source>
        <tissue evidence="2">Leaf</tissue>
    </source>
</reference>
<feature type="transmembrane region" description="Helical" evidence="1">
    <location>
        <begin position="71"/>
        <end position="92"/>
    </location>
</feature>
<dbReference type="PANTHER" id="PTHR36797:SF3">
    <property type="entry name" value="OS01G0258600 PROTEIN"/>
    <property type="match status" value="1"/>
</dbReference>
<evidence type="ECO:0000313" key="2">
    <source>
        <dbReference type="EMBL" id="KAF7808671.1"/>
    </source>
</evidence>
<gene>
    <name evidence="2" type="ORF">G2W53_035414</name>
</gene>
<organism evidence="2 3">
    <name type="scientific">Senna tora</name>
    <dbReference type="NCBI Taxonomy" id="362788"/>
    <lineage>
        <taxon>Eukaryota</taxon>
        <taxon>Viridiplantae</taxon>
        <taxon>Streptophyta</taxon>
        <taxon>Embryophyta</taxon>
        <taxon>Tracheophyta</taxon>
        <taxon>Spermatophyta</taxon>
        <taxon>Magnoliopsida</taxon>
        <taxon>eudicotyledons</taxon>
        <taxon>Gunneridae</taxon>
        <taxon>Pentapetalae</taxon>
        <taxon>rosids</taxon>
        <taxon>fabids</taxon>
        <taxon>Fabales</taxon>
        <taxon>Fabaceae</taxon>
        <taxon>Caesalpinioideae</taxon>
        <taxon>Cassia clade</taxon>
        <taxon>Senna</taxon>
    </lineage>
</organism>
<dbReference type="AlphaFoldDB" id="A0A834W7J5"/>
<evidence type="ECO:0000313" key="3">
    <source>
        <dbReference type="Proteomes" id="UP000634136"/>
    </source>
</evidence>
<dbReference type="PANTHER" id="PTHR36797">
    <property type="entry name" value="OS01G0258600 PROTEIN"/>
    <property type="match status" value="1"/>
</dbReference>
<keyword evidence="1" id="KW-0812">Transmembrane</keyword>
<dbReference type="Proteomes" id="UP000634136">
    <property type="component" value="Unassembled WGS sequence"/>
</dbReference>
<dbReference type="OrthoDB" id="1900731at2759"/>
<keyword evidence="3" id="KW-1185">Reference proteome</keyword>
<comment type="caution">
    <text evidence="2">The sequence shown here is derived from an EMBL/GenBank/DDBJ whole genome shotgun (WGS) entry which is preliminary data.</text>
</comment>
<proteinExistence type="predicted"/>
<evidence type="ECO:0000256" key="1">
    <source>
        <dbReference type="SAM" id="Phobius"/>
    </source>
</evidence>
<keyword evidence="1" id="KW-1133">Transmembrane helix</keyword>